<dbReference type="PROSITE" id="PS51915">
    <property type="entry name" value="ZAD"/>
    <property type="match status" value="1"/>
</dbReference>
<dbReference type="SMART" id="SM00355">
    <property type="entry name" value="ZnF_C2H2"/>
    <property type="match status" value="6"/>
</dbReference>
<evidence type="ECO:0000313" key="11">
    <source>
        <dbReference type="EnsemblMetazoa" id="AMIN004230-PA"/>
    </source>
</evidence>
<evidence type="ECO:0000313" key="12">
    <source>
        <dbReference type="Proteomes" id="UP000075920"/>
    </source>
</evidence>
<dbReference type="InterPro" id="IPR013087">
    <property type="entry name" value="Znf_C2H2_type"/>
</dbReference>
<dbReference type="Pfam" id="PF00096">
    <property type="entry name" value="zf-C2H2"/>
    <property type="match status" value="3"/>
</dbReference>
<dbReference type="PROSITE" id="PS00028">
    <property type="entry name" value="ZINC_FINGER_C2H2_1"/>
    <property type="match status" value="4"/>
</dbReference>
<feature type="binding site" evidence="8">
    <location>
        <position position="17"/>
    </location>
    <ligand>
        <name>Zn(2+)</name>
        <dbReference type="ChEBI" id="CHEBI:29105"/>
    </ligand>
</feature>
<keyword evidence="12" id="KW-1185">Reference proteome</keyword>
<dbReference type="GO" id="GO:0005634">
    <property type="term" value="C:nucleus"/>
    <property type="evidence" value="ECO:0007669"/>
    <property type="project" value="UniProtKB-SubCell"/>
</dbReference>
<feature type="domain" description="ZAD" evidence="10">
    <location>
        <begin position="12"/>
        <end position="85"/>
    </location>
</feature>
<feature type="binding site" evidence="8">
    <location>
        <position position="58"/>
    </location>
    <ligand>
        <name>Zn(2+)</name>
        <dbReference type="ChEBI" id="CHEBI:29105"/>
    </ligand>
</feature>
<evidence type="ECO:0000256" key="6">
    <source>
        <dbReference type="ARBA" id="ARBA00023242"/>
    </source>
</evidence>
<comment type="subcellular location">
    <subcellularLocation>
        <location evidence="1">Nucleus</location>
    </subcellularLocation>
</comment>
<evidence type="ECO:0000259" key="10">
    <source>
        <dbReference type="PROSITE" id="PS51915"/>
    </source>
</evidence>
<evidence type="ECO:0000256" key="4">
    <source>
        <dbReference type="ARBA" id="ARBA00022771"/>
    </source>
</evidence>
<dbReference type="Pfam" id="PF07776">
    <property type="entry name" value="zf-AD"/>
    <property type="match status" value="1"/>
</dbReference>
<feature type="domain" description="C2H2-type" evidence="9">
    <location>
        <begin position="288"/>
        <end position="315"/>
    </location>
</feature>
<evidence type="ECO:0000256" key="2">
    <source>
        <dbReference type="ARBA" id="ARBA00022723"/>
    </source>
</evidence>
<evidence type="ECO:0008006" key="13">
    <source>
        <dbReference type="Google" id="ProtNLM"/>
    </source>
</evidence>
<reference evidence="12" key="1">
    <citation type="submission" date="2013-03" db="EMBL/GenBank/DDBJ databases">
        <title>The Genome Sequence of Anopheles minimus MINIMUS1.</title>
        <authorList>
            <consortium name="The Broad Institute Genomics Platform"/>
            <person name="Neafsey D.E."/>
            <person name="Walton C."/>
            <person name="Walker B."/>
            <person name="Young S.K."/>
            <person name="Zeng Q."/>
            <person name="Gargeya S."/>
            <person name="Fitzgerald M."/>
            <person name="Haas B."/>
            <person name="Abouelleil A."/>
            <person name="Allen A.W."/>
            <person name="Alvarado L."/>
            <person name="Arachchi H.M."/>
            <person name="Berlin A.M."/>
            <person name="Chapman S.B."/>
            <person name="Gainer-Dewar J."/>
            <person name="Goldberg J."/>
            <person name="Griggs A."/>
            <person name="Gujja S."/>
            <person name="Hansen M."/>
            <person name="Howarth C."/>
            <person name="Imamovic A."/>
            <person name="Ireland A."/>
            <person name="Larimer J."/>
            <person name="McCowan C."/>
            <person name="Murphy C."/>
            <person name="Pearson M."/>
            <person name="Poon T.W."/>
            <person name="Priest M."/>
            <person name="Roberts A."/>
            <person name="Saif S."/>
            <person name="Shea T."/>
            <person name="Sisk P."/>
            <person name="Sykes S."/>
            <person name="Wortman J."/>
            <person name="Nusbaum C."/>
            <person name="Birren B."/>
        </authorList>
    </citation>
    <scope>NUCLEOTIDE SEQUENCE [LARGE SCALE GENOMIC DNA]</scope>
    <source>
        <strain evidence="12">MINIMUS1</strain>
    </source>
</reference>
<dbReference type="FunFam" id="3.30.160.60:FF:000100">
    <property type="entry name" value="Zinc finger 45-like"/>
    <property type="match status" value="1"/>
</dbReference>
<reference evidence="11" key="2">
    <citation type="submission" date="2020-05" db="UniProtKB">
        <authorList>
            <consortium name="EnsemblMetazoa"/>
        </authorList>
    </citation>
    <scope>IDENTIFICATION</scope>
    <source>
        <strain evidence="11">MINIMUS1</strain>
    </source>
</reference>
<dbReference type="AlphaFoldDB" id="A0A182W1M0"/>
<dbReference type="SUPFAM" id="SSF57716">
    <property type="entry name" value="Glucocorticoid receptor-like (DNA-binding domain)"/>
    <property type="match status" value="1"/>
</dbReference>
<dbReference type="Gene3D" id="3.40.1800.20">
    <property type="match status" value="1"/>
</dbReference>
<dbReference type="EnsemblMetazoa" id="AMIN004230-RA">
    <property type="protein sequence ID" value="AMIN004230-PA"/>
    <property type="gene ID" value="AMIN004230"/>
</dbReference>
<dbReference type="SUPFAM" id="SSF57667">
    <property type="entry name" value="beta-beta-alpha zinc fingers"/>
    <property type="match status" value="3"/>
</dbReference>
<evidence type="ECO:0000256" key="1">
    <source>
        <dbReference type="ARBA" id="ARBA00004123"/>
    </source>
</evidence>
<dbReference type="GO" id="GO:0030674">
    <property type="term" value="F:protein-macromolecule adaptor activity"/>
    <property type="evidence" value="ECO:0007669"/>
    <property type="project" value="UniProtKB-ARBA"/>
</dbReference>
<evidence type="ECO:0000256" key="5">
    <source>
        <dbReference type="ARBA" id="ARBA00022833"/>
    </source>
</evidence>
<keyword evidence="6" id="KW-0539">Nucleus</keyword>
<evidence type="ECO:0000256" key="8">
    <source>
        <dbReference type="PROSITE-ProRule" id="PRU01263"/>
    </source>
</evidence>
<feature type="domain" description="C2H2-type" evidence="9">
    <location>
        <begin position="204"/>
        <end position="231"/>
    </location>
</feature>
<dbReference type="InterPro" id="IPR036236">
    <property type="entry name" value="Znf_C2H2_sf"/>
</dbReference>
<dbReference type="GO" id="GO:0008270">
    <property type="term" value="F:zinc ion binding"/>
    <property type="evidence" value="ECO:0007669"/>
    <property type="project" value="UniProtKB-UniRule"/>
</dbReference>
<evidence type="ECO:0000256" key="7">
    <source>
        <dbReference type="PROSITE-ProRule" id="PRU00042"/>
    </source>
</evidence>
<dbReference type="GO" id="GO:0000981">
    <property type="term" value="F:DNA-binding transcription factor activity, RNA polymerase II-specific"/>
    <property type="evidence" value="ECO:0007669"/>
    <property type="project" value="TreeGrafter"/>
</dbReference>
<feature type="binding site" evidence="8">
    <location>
        <position position="61"/>
    </location>
    <ligand>
        <name>Zn(2+)</name>
        <dbReference type="ChEBI" id="CHEBI:29105"/>
    </ligand>
</feature>
<feature type="domain" description="C2H2-type" evidence="9">
    <location>
        <begin position="260"/>
        <end position="287"/>
    </location>
</feature>
<feature type="domain" description="C2H2-type" evidence="9">
    <location>
        <begin position="232"/>
        <end position="260"/>
    </location>
</feature>
<dbReference type="SMART" id="SM00868">
    <property type="entry name" value="zf-AD"/>
    <property type="match status" value="1"/>
</dbReference>
<dbReference type="Gene3D" id="3.30.160.60">
    <property type="entry name" value="Classic Zinc Finger"/>
    <property type="match status" value="4"/>
</dbReference>
<evidence type="ECO:0000256" key="3">
    <source>
        <dbReference type="ARBA" id="ARBA00022737"/>
    </source>
</evidence>
<feature type="binding site" evidence="8">
    <location>
        <position position="14"/>
    </location>
    <ligand>
        <name>Zn(2+)</name>
        <dbReference type="ChEBI" id="CHEBI:29105"/>
    </ligand>
</feature>
<dbReference type="PROSITE" id="PS50157">
    <property type="entry name" value="ZINC_FINGER_C2H2_2"/>
    <property type="match status" value="5"/>
</dbReference>
<dbReference type="VEuPathDB" id="VectorBase:AMIN004230"/>
<dbReference type="InterPro" id="IPR012934">
    <property type="entry name" value="Znf_AD"/>
</dbReference>
<dbReference type="PANTHER" id="PTHR24394">
    <property type="entry name" value="ZINC FINGER PROTEIN"/>
    <property type="match status" value="1"/>
</dbReference>
<keyword evidence="2 8" id="KW-0479">Metal-binding</keyword>
<evidence type="ECO:0000259" key="9">
    <source>
        <dbReference type="PROSITE" id="PS50157"/>
    </source>
</evidence>
<dbReference type="Proteomes" id="UP000075920">
    <property type="component" value="Unassembled WGS sequence"/>
</dbReference>
<feature type="domain" description="C2H2-type" evidence="9">
    <location>
        <begin position="176"/>
        <end position="203"/>
    </location>
</feature>
<keyword evidence="4 7" id="KW-0863">Zinc-finger</keyword>
<dbReference type="PANTHER" id="PTHR24394:SF29">
    <property type="entry name" value="MYONEURIN"/>
    <property type="match status" value="1"/>
</dbReference>
<dbReference type="STRING" id="112268.A0A182W1M0"/>
<organism evidence="11 12">
    <name type="scientific">Anopheles minimus</name>
    <dbReference type="NCBI Taxonomy" id="112268"/>
    <lineage>
        <taxon>Eukaryota</taxon>
        <taxon>Metazoa</taxon>
        <taxon>Ecdysozoa</taxon>
        <taxon>Arthropoda</taxon>
        <taxon>Hexapoda</taxon>
        <taxon>Insecta</taxon>
        <taxon>Pterygota</taxon>
        <taxon>Neoptera</taxon>
        <taxon>Endopterygota</taxon>
        <taxon>Diptera</taxon>
        <taxon>Nematocera</taxon>
        <taxon>Culicoidea</taxon>
        <taxon>Culicidae</taxon>
        <taxon>Anophelinae</taxon>
        <taxon>Anopheles</taxon>
    </lineage>
</organism>
<keyword evidence="3" id="KW-0677">Repeat</keyword>
<dbReference type="FunFam" id="3.30.160.60:FF:000688">
    <property type="entry name" value="zinc finger protein 197 isoform X1"/>
    <property type="match status" value="1"/>
</dbReference>
<accession>A0A182W1M0</accession>
<protein>
    <recommendedName>
        <fullName evidence="13">Protein krueppel</fullName>
    </recommendedName>
</protein>
<proteinExistence type="predicted"/>
<sequence>MDSKRLRLNFENVCRFCLSEENCLPLFIESALNECLFDAVDVLLLKVDENDGLPNCVCSECHRTMADFVQFEATALETYTRLESVLIHLDGGDDVQQDDEEMLEDSVQLEKNVGKVENETNLELDIVSQEIHHLTQAEQTQIQCPKATKKKACPVCGKLVSQVSKHVLMHSGRKNFSCDQCQKRFVHRSSLQRHLNIHRNIRNYQCEYCEQSFCDRSSLRYHLAKHRDIRRFQCEYCDRQFYTSTQWKQHQHLSHRERSFRCELCGQMFHLKHHLMEHKQLHTDERSFECDMCGKTFKRGRYLIVHKRQHSKDTEERLIECL</sequence>
<name>A0A182W1M0_9DIPT</name>
<keyword evidence="5 8" id="KW-0862">Zinc</keyword>